<keyword evidence="3" id="KW-1185">Reference proteome</keyword>
<dbReference type="Gene3D" id="1.10.10.10">
    <property type="entry name" value="Winged helix-like DNA-binding domain superfamily/Winged helix DNA-binding domain"/>
    <property type="match status" value="1"/>
</dbReference>
<evidence type="ECO:0000313" key="3">
    <source>
        <dbReference type="Proteomes" id="UP001596220"/>
    </source>
</evidence>
<gene>
    <name evidence="2" type="ORF">ACFP3R_11435</name>
</gene>
<protein>
    <submittedName>
        <fullName evidence="2">RecQ family zinc-binding domain-containing protein</fullName>
    </submittedName>
</protein>
<comment type="caution">
    <text evidence="2">The sequence shown here is derived from an EMBL/GenBank/DDBJ whole genome shotgun (WGS) entry which is preliminary data.</text>
</comment>
<dbReference type="Proteomes" id="UP001596220">
    <property type="component" value="Unassembled WGS sequence"/>
</dbReference>
<evidence type="ECO:0000313" key="2">
    <source>
        <dbReference type="EMBL" id="MFC6089883.1"/>
    </source>
</evidence>
<reference evidence="3" key="1">
    <citation type="journal article" date="2019" name="Int. J. Syst. Evol. Microbiol.">
        <title>The Global Catalogue of Microorganisms (GCM) 10K type strain sequencing project: providing services to taxonomists for standard genome sequencing and annotation.</title>
        <authorList>
            <consortium name="The Broad Institute Genomics Platform"/>
            <consortium name="The Broad Institute Genome Sequencing Center for Infectious Disease"/>
            <person name="Wu L."/>
            <person name="Ma J."/>
        </authorList>
    </citation>
    <scope>NUCLEOTIDE SEQUENCE [LARGE SCALE GENOMIC DNA]</scope>
    <source>
        <strain evidence="3">CGMCC 4.7246</strain>
    </source>
</reference>
<name>A0ABW1P461_9PSEU</name>
<dbReference type="InterPro" id="IPR036388">
    <property type="entry name" value="WH-like_DNA-bd_sf"/>
</dbReference>
<dbReference type="InterPro" id="IPR032284">
    <property type="entry name" value="RecQ_Zn-bd"/>
</dbReference>
<accession>A0ABW1P461</accession>
<organism evidence="2 3">
    <name type="scientific">Saccharothrix lopnurensis</name>
    <dbReference type="NCBI Taxonomy" id="1670621"/>
    <lineage>
        <taxon>Bacteria</taxon>
        <taxon>Bacillati</taxon>
        <taxon>Actinomycetota</taxon>
        <taxon>Actinomycetes</taxon>
        <taxon>Pseudonocardiales</taxon>
        <taxon>Pseudonocardiaceae</taxon>
        <taxon>Saccharothrix</taxon>
    </lineage>
</organism>
<proteinExistence type="predicted"/>
<feature type="domain" description="ATP-dependent DNA helicase RecQ zinc-binding" evidence="1">
    <location>
        <begin position="5"/>
        <end position="41"/>
    </location>
</feature>
<dbReference type="Pfam" id="PF16124">
    <property type="entry name" value="RecQ_Zn_bind"/>
    <property type="match status" value="1"/>
</dbReference>
<sequence>MDRSRIEVLRAYAETRACRRQHLIGYFGEVLERACGNCDTCWSGDAGTGVPANPEYPAQSRVRHAEFGAGTVVQSETDRLTVLFEEVGYKTLSLEAVHAADVLGRHP</sequence>
<dbReference type="RefSeq" id="WP_380635550.1">
    <property type="nucleotide sequence ID" value="NZ_JBHSQO010000009.1"/>
</dbReference>
<dbReference type="EMBL" id="JBHSQO010000009">
    <property type="protein sequence ID" value="MFC6089883.1"/>
    <property type="molecule type" value="Genomic_DNA"/>
</dbReference>
<evidence type="ECO:0000259" key="1">
    <source>
        <dbReference type="Pfam" id="PF16124"/>
    </source>
</evidence>